<accession>A0ABU0FBW0</accession>
<protein>
    <submittedName>
        <fullName evidence="2">NAD(P)-dependent dehydrogenase (Short-subunit alcohol dehydrogenase family)</fullName>
    </submittedName>
</protein>
<dbReference type="PANTHER" id="PTHR42879">
    <property type="entry name" value="3-OXOACYL-(ACYL-CARRIER-PROTEIN) REDUCTASE"/>
    <property type="match status" value="1"/>
</dbReference>
<dbReference type="PROSITE" id="PS00061">
    <property type="entry name" value="ADH_SHORT"/>
    <property type="match status" value="1"/>
</dbReference>
<dbReference type="PRINTS" id="PR00081">
    <property type="entry name" value="GDHRDH"/>
</dbReference>
<dbReference type="Pfam" id="PF13561">
    <property type="entry name" value="adh_short_C2"/>
    <property type="match status" value="1"/>
</dbReference>
<dbReference type="InterPro" id="IPR002347">
    <property type="entry name" value="SDR_fam"/>
</dbReference>
<comment type="caution">
    <text evidence="2">The sequence shown here is derived from an EMBL/GenBank/DDBJ whole genome shotgun (WGS) entry which is preliminary data.</text>
</comment>
<sequence length="261" mass="27431">MSQEGRKRALVTGAAMGIGRAVAERLAEEGCALVLVDIAEEELAAVARSLRSAGAIVHAVVGSVADRALCARAAETARRELGGLDMLSHNAGIQRYGTVETTADELWDEVMNVNLKAAYLISQAAMPMLRESRGAVVHMASVQGLASQEGVLAYSTAKHGLIGLTRSMAVDYAPFGVRVNAVAPGSVDTPMLREAVRLNPDPDAVWRAIDAMHPIGRPAKPGEIAEVVAFLLSERASFVTGDVVRVDGGLLARLGGSPRKE</sequence>
<dbReference type="Gene3D" id="3.40.50.720">
    <property type="entry name" value="NAD(P)-binding Rossmann-like Domain"/>
    <property type="match status" value="1"/>
</dbReference>
<name>A0ABU0FBW0_9HYPH</name>
<dbReference type="PANTHER" id="PTHR42879:SF2">
    <property type="entry name" value="3-OXOACYL-[ACYL-CARRIER-PROTEIN] REDUCTASE FABG"/>
    <property type="match status" value="1"/>
</dbReference>
<proteinExistence type="inferred from homology"/>
<organism evidence="2 3">
    <name type="scientific">Labrys monachus</name>
    <dbReference type="NCBI Taxonomy" id="217067"/>
    <lineage>
        <taxon>Bacteria</taxon>
        <taxon>Pseudomonadati</taxon>
        <taxon>Pseudomonadota</taxon>
        <taxon>Alphaproteobacteria</taxon>
        <taxon>Hyphomicrobiales</taxon>
        <taxon>Xanthobacteraceae</taxon>
        <taxon>Labrys</taxon>
    </lineage>
</organism>
<dbReference type="RefSeq" id="WP_307425406.1">
    <property type="nucleotide sequence ID" value="NZ_JAUSVK010000001.1"/>
</dbReference>
<evidence type="ECO:0000256" key="1">
    <source>
        <dbReference type="ARBA" id="ARBA00006484"/>
    </source>
</evidence>
<evidence type="ECO:0000313" key="3">
    <source>
        <dbReference type="Proteomes" id="UP001237448"/>
    </source>
</evidence>
<dbReference type="InterPro" id="IPR020904">
    <property type="entry name" value="Sc_DH/Rdtase_CS"/>
</dbReference>
<comment type="similarity">
    <text evidence="1">Belongs to the short-chain dehydrogenases/reductases (SDR) family.</text>
</comment>
<dbReference type="EMBL" id="JAUSVK010000001">
    <property type="protein sequence ID" value="MDQ0392080.1"/>
    <property type="molecule type" value="Genomic_DNA"/>
</dbReference>
<dbReference type="Proteomes" id="UP001237448">
    <property type="component" value="Unassembled WGS sequence"/>
</dbReference>
<gene>
    <name evidence="2" type="ORF">J3R73_001872</name>
</gene>
<dbReference type="InterPro" id="IPR050259">
    <property type="entry name" value="SDR"/>
</dbReference>
<dbReference type="InterPro" id="IPR036291">
    <property type="entry name" value="NAD(P)-bd_dom_sf"/>
</dbReference>
<dbReference type="SUPFAM" id="SSF51735">
    <property type="entry name" value="NAD(P)-binding Rossmann-fold domains"/>
    <property type="match status" value="1"/>
</dbReference>
<reference evidence="2 3" key="1">
    <citation type="submission" date="2023-07" db="EMBL/GenBank/DDBJ databases">
        <title>Genomic Encyclopedia of Type Strains, Phase IV (KMG-IV): sequencing the most valuable type-strain genomes for metagenomic binning, comparative biology and taxonomic classification.</title>
        <authorList>
            <person name="Goeker M."/>
        </authorList>
    </citation>
    <scope>NUCLEOTIDE SEQUENCE [LARGE SCALE GENOMIC DNA]</scope>
    <source>
        <strain evidence="2 3">DSM 5896</strain>
    </source>
</reference>
<dbReference type="PRINTS" id="PR00080">
    <property type="entry name" value="SDRFAMILY"/>
</dbReference>
<dbReference type="CDD" id="cd05233">
    <property type="entry name" value="SDR_c"/>
    <property type="match status" value="1"/>
</dbReference>
<keyword evidence="3" id="KW-1185">Reference proteome</keyword>
<evidence type="ECO:0000313" key="2">
    <source>
        <dbReference type="EMBL" id="MDQ0392080.1"/>
    </source>
</evidence>